<sequence>MECFECRCMQALTWKWILQRNNDTDVTFSCLNGPSLTSETTVMKCSESVVAVESSTFCECSDLYFIGGSTSNSTDIENNTTQNIQTSEVHVRTVNPIDTSSNTEAGTSFNTASIVIVSCVGAKSVAAKELKDILIDEAEGFFVISEDDLFKEQYNNVPPRSHVSCFVVTN</sequence>
<proteinExistence type="predicted"/>
<keyword evidence="2" id="KW-1185">Reference proteome</keyword>
<dbReference type="AlphaFoldDB" id="A0A8S3U4J9"/>
<evidence type="ECO:0000313" key="2">
    <source>
        <dbReference type="Proteomes" id="UP000683360"/>
    </source>
</evidence>
<dbReference type="Proteomes" id="UP000683360">
    <property type="component" value="Unassembled WGS sequence"/>
</dbReference>
<organism evidence="1 2">
    <name type="scientific">Mytilus edulis</name>
    <name type="common">Blue mussel</name>
    <dbReference type="NCBI Taxonomy" id="6550"/>
    <lineage>
        <taxon>Eukaryota</taxon>
        <taxon>Metazoa</taxon>
        <taxon>Spiralia</taxon>
        <taxon>Lophotrochozoa</taxon>
        <taxon>Mollusca</taxon>
        <taxon>Bivalvia</taxon>
        <taxon>Autobranchia</taxon>
        <taxon>Pteriomorphia</taxon>
        <taxon>Mytilida</taxon>
        <taxon>Mytiloidea</taxon>
        <taxon>Mytilidae</taxon>
        <taxon>Mytilinae</taxon>
        <taxon>Mytilus</taxon>
    </lineage>
</organism>
<dbReference type="OrthoDB" id="10289627at2759"/>
<name>A0A8S3U4J9_MYTED</name>
<comment type="caution">
    <text evidence="1">The sequence shown here is derived from an EMBL/GenBank/DDBJ whole genome shotgun (WGS) entry which is preliminary data.</text>
</comment>
<protein>
    <submittedName>
        <fullName evidence="1">Uncharacterized protein</fullName>
    </submittedName>
</protein>
<evidence type="ECO:0000313" key="1">
    <source>
        <dbReference type="EMBL" id="CAG2241139.1"/>
    </source>
</evidence>
<dbReference type="EMBL" id="CAJPWZ010002579">
    <property type="protein sequence ID" value="CAG2241139.1"/>
    <property type="molecule type" value="Genomic_DNA"/>
</dbReference>
<gene>
    <name evidence="1" type="ORF">MEDL_53317</name>
</gene>
<reference evidence="1" key="1">
    <citation type="submission" date="2021-03" db="EMBL/GenBank/DDBJ databases">
        <authorList>
            <person name="Bekaert M."/>
        </authorList>
    </citation>
    <scope>NUCLEOTIDE SEQUENCE</scope>
</reference>
<accession>A0A8S3U4J9</accession>